<dbReference type="Pfam" id="PF03949">
    <property type="entry name" value="Malic_M"/>
    <property type="match status" value="1"/>
</dbReference>
<organism evidence="2 3">
    <name type="scientific">Olea europaea subsp. europaea</name>
    <dbReference type="NCBI Taxonomy" id="158383"/>
    <lineage>
        <taxon>Eukaryota</taxon>
        <taxon>Viridiplantae</taxon>
        <taxon>Streptophyta</taxon>
        <taxon>Embryophyta</taxon>
        <taxon>Tracheophyta</taxon>
        <taxon>Spermatophyta</taxon>
        <taxon>Magnoliopsida</taxon>
        <taxon>eudicotyledons</taxon>
        <taxon>Gunneridae</taxon>
        <taxon>Pentapetalae</taxon>
        <taxon>asterids</taxon>
        <taxon>lamiids</taxon>
        <taxon>Lamiales</taxon>
        <taxon>Oleaceae</taxon>
        <taxon>Oleeae</taxon>
        <taxon>Olea</taxon>
    </lineage>
</organism>
<protein>
    <submittedName>
        <fullName evidence="2">NADP-dependent malic enzyme</fullName>
    </submittedName>
</protein>
<name>A0A8S0QKV2_OLEEU</name>
<dbReference type="GO" id="GO:0004473">
    <property type="term" value="F:malate dehydrogenase (decarboxylating) (NADP+) activity"/>
    <property type="evidence" value="ECO:0007669"/>
    <property type="project" value="TreeGrafter"/>
</dbReference>
<proteinExistence type="predicted"/>
<dbReference type="AlphaFoldDB" id="A0A8S0QKV2"/>
<evidence type="ECO:0000313" key="3">
    <source>
        <dbReference type="Proteomes" id="UP000594638"/>
    </source>
</evidence>
<gene>
    <name evidence="2" type="ORF">OLEA9_A051787</name>
</gene>
<dbReference type="InterPro" id="IPR012302">
    <property type="entry name" value="Malic_NAD-bd"/>
</dbReference>
<sequence>MSKQTKAPLEEIRKKIWLVDSKGLIVQSGKESLQHFKRPWAHEHEPCNTLLEAVMAIKPTALIGTSGVGKTFTKEVVEAMGTSNKQPLIMTLSNPTSQAECTAEEAYTWTKGHAIFASRSPFDPV</sequence>
<feature type="domain" description="Malic enzyme NAD-binding" evidence="1">
    <location>
        <begin position="1"/>
        <end position="125"/>
    </location>
</feature>
<dbReference type="PANTHER" id="PTHR23406">
    <property type="entry name" value="MALIC ENZYME-RELATED"/>
    <property type="match status" value="1"/>
</dbReference>
<dbReference type="SUPFAM" id="SSF51735">
    <property type="entry name" value="NAD(P)-binding Rossmann-fold domains"/>
    <property type="match status" value="1"/>
</dbReference>
<dbReference type="GO" id="GO:0051287">
    <property type="term" value="F:NAD binding"/>
    <property type="evidence" value="ECO:0007669"/>
    <property type="project" value="InterPro"/>
</dbReference>
<dbReference type="OrthoDB" id="1694099at2759"/>
<dbReference type="Gene3D" id="3.40.50.720">
    <property type="entry name" value="NAD(P)-binding Rossmann-like Domain"/>
    <property type="match status" value="1"/>
</dbReference>
<dbReference type="Gramene" id="OE9A051787T1">
    <property type="protein sequence ID" value="OE9A051787C1"/>
    <property type="gene ID" value="OE9A051787"/>
</dbReference>
<dbReference type="InterPro" id="IPR036291">
    <property type="entry name" value="NAD(P)-bd_dom_sf"/>
</dbReference>
<dbReference type="SMART" id="SM00919">
    <property type="entry name" value="Malic_M"/>
    <property type="match status" value="1"/>
</dbReference>
<evidence type="ECO:0000313" key="2">
    <source>
        <dbReference type="EMBL" id="CAA2967721.1"/>
    </source>
</evidence>
<accession>A0A8S0QKV2</accession>
<dbReference type="GO" id="GO:0006108">
    <property type="term" value="P:malate metabolic process"/>
    <property type="evidence" value="ECO:0007669"/>
    <property type="project" value="TreeGrafter"/>
</dbReference>
<dbReference type="Proteomes" id="UP000594638">
    <property type="component" value="Unassembled WGS sequence"/>
</dbReference>
<evidence type="ECO:0000259" key="1">
    <source>
        <dbReference type="SMART" id="SM00919"/>
    </source>
</evidence>
<dbReference type="GO" id="GO:0009507">
    <property type="term" value="C:chloroplast"/>
    <property type="evidence" value="ECO:0007669"/>
    <property type="project" value="TreeGrafter"/>
</dbReference>
<reference evidence="2 3" key="1">
    <citation type="submission" date="2019-12" db="EMBL/GenBank/DDBJ databases">
        <authorList>
            <person name="Alioto T."/>
            <person name="Alioto T."/>
            <person name="Gomez Garrido J."/>
        </authorList>
    </citation>
    <scope>NUCLEOTIDE SEQUENCE [LARGE SCALE GENOMIC DNA]</scope>
</reference>
<dbReference type="EMBL" id="CACTIH010001890">
    <property type="protein sequence ID" value="CAA2967721.1"/>
    <property type="molecule type" value="Genomic_DNA"/>
</dbReference>
<dbReference type="PANTHER" id="PTHR23406:SF89">
    <property type="entry name" value="NADP-DEPENDENT MALIC ENZYME 1"/>
    <property type="match status" value="1"/>
</dbReference>
<keyword evidence="3" id="KW-1185">Reference proteome</keyword>
<comment type="caution">
    <text evidence="2">The sequence shown here is derived from an EMBL/GenBank/DDBJ whole genome shotgun (WGS) entry which is preliminary data.</text>
</comment>